<gene>
    <name evidence="2" type="ORF">SAMN05877753_1236</name>
</gene>
<sequence>MVGYFWAFVLGILVFGIGIGIGWNMRGSVKEKDHYEFQALGDKLTKLGWGIEEIKEKVRP</sequence>
<name>A0A285D824_9BACI</name>
<proteinExistence type="predicted"/>
<dbReference type="Proteomes" id="UP000219546">
    <property type="component" value="Unassembled WGS sequence"/>
</dbReference>
<keyword evidence="1" id="KW-1133">Transmembrane helix</keyword>
<dbReference type="EMBL" id="OAOP01000023">
    <property type="protein sequence ID" value="SNX75951.1"/>
    <property type="molecule type" value="Genomic_DNA"/>
</dbReference>
<protein>
    <submittedName>
        <fullName evidence="2">Uncharacterized protein</fullName>
    </submittedName>
</protein>
<organism evidence="2 3">
    <name type="scientific">Bacillus oleivorans</name>
    <dbReference type="NCBI Taxonomy" id="1448271"/>
    <lineage>
        <taxon>Bacteria</taxon>
        <taxon>Bacillati</taxon>
        <taxon>Bacillota</taxon>
        <taxon>Bacilli</taxon>
        <taxon>Bacillales</taxon>
        <taxon>Bacillaceae</taxon>
        <taxon>Bacillus</taxon>
    </lineage>
</organism>
<evidence type="ECO:0000256" key="1">
    <source>
        <dbReference type="SAM" id="Phobius"/>
    </source>
</evidence>
<dbReference type="RefSeq" id="WP_097160855.1">
    <property type="nucleotide sequence ID" value="NZ_JBEPMQ010000027.1"/>
</dbReference>
<feature type="transmembrane region" description="Helical" evidence="1">
    <location>
        <begin position="6"/>
        <end position="25"/>
    </location>
</feature>
<evidence type="ECO:0000313" key="3">
    <source>
        <dbReference type="Proteomes" id="UP000219546"/>
    </source>
</evidence>
<reference evidence="2 3" key="1">
    <citation type="submission" date="2017-08" db="EMBL/GenBank/DDBJ databases">
        <authorList>
            <person name="de Groot N.N."/>
        </authorList>
    </citation>
    <scope>NUCLEOTIDE SEQUENCE [LARGE SCALE GENOMIC DNA]</scope>
    <source>
        <strain evidence="2 3">JC228</strain>
    </source>
</reference>
<dbReference type="AlphaFoldDB" id="A0A285D824"/>
<evidence type="ECO:0000313" key="2">
    <source>
        <dbReference type="EMBL" id="SNX75951.1"/>
    </source>
</evidence>
<accession>A0A285D824</accession>
<keyword evidence="1" id="KW-0472">Membrane</keyword>
<keyword evidence="1" id="KW-0812">Transmembrane</keyword>
<keyword evidence="3" id="KW-1185">Reference proteome</keyword>